<dbReference type="RefSeq" id="WP_044297031.1">
    <property type="nucleotide sequence ID" value="NZ_JTGN01000014.1"/>
</dbReference>
<evidence type="ECO:0000313" key="2">
    <source>
        <dbReference type="EMBL" id="TLD02613.1"/>
    </source>
</evidence>
<dbReference type="AlphaFoldDB" id="A0A4U8QEG5"/>
<dbReference type="Proteomes" id="UP000306509">
    <property type="component" value="Unassembled WGS sequence"/>
</dbReference>
<reference evidence="2 3" key="1">
    <citation type="journal article" date="2019" name="Anaerobe">
        <title>Detection of Robinsoniella peoriensis in multiple bone samples of a trauma patient.</title>
        <authorList>
            <person name="Schrottner P."/>
            <person name="Hartwich K."/>
            <person name="Bunk B."/>
            <person name="Schober I."/>
            <person name="Helbig S."/>
            <person name="Rudolph W.W."/>
            <person name="Gunzer F."/>
        </authorList>
    </citation>
    <scope>NUCLEOTIDE SEQUENCE [LARGE SCALE GENOMIC DNA]</scope>
    <source>
        <strain evidence="2 3">DSM 106044</strain>
    </source>
</reference>
<evidence type="ECO:0000313" key="3">
    <source>
        <dbReference type="Proteomes" id="UP000306509"/>
    </source>
</evidence>
<accession>A0A4U8QEG5</accession>
<organism evidence="2 3">
    <name type="scientific">Robinsoniella peoriensis</name>
    <dbReference type="NCBI Taxonomy" id="180332"/>
    <lineage>
        <taxon>Bacteria</taxon>
        <taxon>Bacillati</taxon>
        <taxon>Bacillota</taxon>
        <taxon>Clostridia</taxon>
        <taxon>Lachnospirales</taxon>
        <taxon>Lachnospiraceae</taxon>
        <taxon>Robinsoniella</taxon>
    </lineage>
</organism>
<sequence length="262" mass="31025">MPTTYAHDAFGKIVYQKLPEEMKQIIGNERTAYLIGLHGPDILFYNRPFCNNPISQKGHEMHDEIASVFFAECKRKYMQEESEILLAYMFGFVCHYMLDSTCHPYINEYIEKTGVSHDEIETEFDRELMERNNRNPFRFHPSDSIHLEKETIREIANALSDISECQVRHCLKAMKFYTNITVCSNCFKRNLFLNLAHFTKASDAIQGRIIKKKKSKRCEESNQMLLHLFRLAVPETVTVMEDFYNTITDMDYLNYRFERNYK</sequence>
<proteinExistence type="predicted"/>
<dbReference type="EMBL" id="QGQD01000010">
    <property type="protein sequence ID" value="TLD02613.1"/>
    <property type="molecule type" value="Genomic_DNA"/>
</dbReference>
<keyword evidence="3" id="KW-1185">Reference proteome</keyword>
<gene>
    <name evidence="2" type="ORF">DSM106044_00485</name>
</gene>
<dbReference type="Pfam" id="PF00882">
    <property type="entry name" value="Zn_dep_PLPC"/>
    <property type="match status" value="1"/>
</dbReference>
<dbReference type="STRING" id="180332.GCA_000797495_02846"/>
<evidence type="ECO:0000259" key="1">
    <source>
        <dbReference type="Pfam" id="PF00882"/>
    </source>
</evidence>
<protein>
    <recommendedName>
        <fullName evidence="1">Phospholipase C/D domain-containing protein</fullName>
    </recommendedName>
</protein>
<comment type="caution">
    <text evidence="2">The sequence shown here is derived from an EMBL/GenBank/DDBJ whole genome shotgun (WGS) entry which is preliminary data.</text>
</comment>
<feature type="domain" description="Phospholipase C/D" evidence="1">
    <location>
        <begin position="10"/>
        <end position="151"/>
    </location>
</feature>
<dbReference type="InterPro" id="IPR029002">
    <property type="entry name" value="PLPC/GPLD1"/>
</dbReference>
<name>A0A4U8QEG5_9FIRM</name>